<evidence type="ECO:0000313" key="1">
    <source>
        <dbReference type="EMBL" id="EOA89294.1"/>
    </source>
</evidence>
<sequence length="107" mass="12124">MDTQKSVEHSQSHRHFAFCAAAERCLLERCQPQETTGISKSGEKKATVVPALVDTREDTTAPLHRLTRTVVRRGKRCSRKDCRTEDHEIRAECLNLAAVALYRDTTK</sequence>
<accession>R0KJE0</accession>
<dbReference type="RefSeq" id="XP_008023109.1">
    <property type="nucleotide sequence ID" value="XM_008024918.1"/>
</dbReference>
<organism evidence="1 2">
    <name type="scientific">Exserohilum turcicum (strain 28A)</name>
    <name type="common">Northern leaf blight fungus</name>
    <name type="synonym">Setosphaeria turcica</name>
    <dbReference type="NCBI Taxonomy" id="671987"/>
    <lineage>
        <taxon>Eukaryota</taxon>
        <taxon>Fungi</taxon>
        <taxon>Dikarya</taxon>
        <taxon>Ascomycota</taxon>
        <taxon>Pezizomycotina</taxon>
        <taxon>Dothideomycetes</taxon>
        <taxon>Pleosporomycetidae</taxon>
        <taxon>Pleosporales</taxon>
        <taxon>Pleosporineae</taxon>
        <taxon>Pleosporaceae</taxon>
        <taxon>Exserohilum</taxon>
    </lineage>
</organism>
<keyword evidence="2" id="KW-1185">Reference proteome</keyword>
<reference evidence="1 2" key="2">
    <citation type="journal article" date="2013" name="PLoS Genet.">
        <title>Comparative genome structure, secondary metabolite, and effector coding capacity across Cochliobolus pathogens.</title>
        <authorList>
            <person name="Condon B.J."/>
            <person name="Leng Y."/>
            <person name="Wu D."/>
            <person name="Bushley K.E."/>
            <person name="Ohm R.A."/>
            <person name="Otillar R."/>
            <person name="Martin J."/>
            <person name="Schackwitz W."/>
            <person name="Grimwood J."/>
            <person name="MohdZainudin N."/>
            <person name="Xue C."/>
            <person name="Wang R."/>
            <person name="Manning V.A."/>
            <person name="Dhillon B."/>
            <person name="Tu Z.J."/>
            <person name="Steffenson B.J."/>
            <person name="Salamov A."/>
            <person name="Sun H."/>
            <person name="Lowry S."/>
            <person name="LaButti K."/>
            <person name="Han J."/>
            <person name="Copeland A."/>
            <person name="Lindquist E."/>
            <person name="Barry K."/>
            <person name="Schmutz J."/>
            <person name="Baker S.E."/>
            <person name="Ciuffetti L.M."/>
            <person name="Grigoriev I.V."/>
            <person name="Zhong S."/>
            <person name="Turgeon B.G."/>
        </authorList>
    </citation>
    <scope>NUCLEOTIDE SEQUENCE [LARGE SCALE GENOMIC DNA]</scope>
    <source>
        <strain evidence="2">28A</strain>
    </source>
</reference>
<proteinExistence type="predicted"/>
<dbReference type="GeneID" id="19400315"/>
<evidence type="ECO:0000313" key="2">
    <source>
        <dbReference type="Proteomes" id="UP000016935"/>
    </source>
</evidence>
<name>R0KJE0_EXST2</name>
<dbReference type="AlphaFoldDB" id="R0KJE0"/>
<dbReference type="HOGENOM" id="CLU_2211603_0_0_1"/>
<gene>
    <name evidence="1" type="ORF">SETTUDRAFT_167822</name>
</gene>
<reference evidence="1 2" key="1">
    <citation type="journal article" date="2012" name="PLoS Pathog.">
        <title>Diverse lifestyles and strategies of plant pathogenesis encoded in the genomes of eighteen Dothideomycetes fungi.</title>
        <authorList>
            <person name="Ohm R.A."/>
            <person name="Feau N."/>
            <person name="Henrissat B."/>
            <person name="Schoch C.L."/>
            <person name="Horwitz B.A."/>
            <person name="Barry K.W."/>
            <person name="Condon B.J."/>
            <person name="Copeland A.C."/>
            <person name="Dhillon B."/>
            <person name="Glaser F."/>
            <person name="Hesse C.N."/>
            <person name="Kosti I."/>
            <person name="LaButti K."/>
            <person name="Lindquist E.A."/>
            <person name="Lucas S."/>
            <person name="Salamov A.A."/>
            <person name="Bradshaw R.E."/>
            <person name="Ciuffetti L."/>
            <person name="Hamelin R.C."/>
            <person name="Kema G.H.J."/>
            <person name="Lawrence C."/>
            <person name="Scott J.A."/>
            <person name="Spatafora J.W."/>
            <person name="Turgeon B.G."/>
            <person name="de Wit P.J.G.M."/>
            <person name="Zhong S."/>
            <person name="Goodwin S.B."/>
            <person name="Grigoriev I.V."/>
        </authorList>
    </citation>
    <scope>NUCLEOTIDE SEQUENCE [LARGE SCALE GENOMIC DNA]</scope>
    <source>
        <strain evidence="2">28A</strain>
    </source>
</reference>
<dbReference type="EMBL" id="KB908515">
    <property type="protein sequence ID" value="EOA89294.1"/>
    <property type="molecule type" value="Genomic_DNA"/>
</dbReference>
<dbReference type="Proteomes" id="UP000016935">
    <property type="component" value="Unassembled WGS sequence"/>
</dbReference>
<protein>
    <submittedName>
        <fullName evidence="1">Uncharacterized protein</fullName>
    </submittedName>
</protein>